<reference evidence="2 3" key="1">
    <citation type="submission" date="2020-07" db="EMBL/GenBank/DDBJ databases">
        <title>Sequencing the genomes of 1000 actinobacteria strains.</title>
        <authorList>
            <person name="Klenk H.-P."/>
        </authorList>
    </citation>
    <scope>NUCLEOTIDE SEQUENCE [LARGE SCALE GENOMIC DNA]</scope>
    <source>
        <strain evidence="2 3">DSM 23819</strain>
    </source>
</reference>
<dbReference type="Gene3D" id="3.60.15.10">
    <property type="entry name" value="Ribonuclease Z/Hydroxyacylglutathione hydrolase-like"/>
    <property type="match status" value="1"/>
</dbReference>
<dbReference type="PANTHER" id="PTHR23131:SF4">
    <property type="entry name" value="METALLO-BETA-LACTAMASE SUPERFAMILY POTEIN"/>
    <property type="match status" value="1"/>
</dbReference>
<name>A0A7Y9S2M4_9ACTN</name>
<keyword evidence="2" id="KW-0378">Hydrolase</keyword>
<dbReference type="InterPro" id="IPR036866">
    <property type="entry name" value="RibonucZ/Hydroxyglut_hydro"/>
</dbReference>
<dbReference type="Gene3D" id="1.10.10.10">
    <property type="entry name" value="Winged helix-like DNA-binding domain superfamily/Winged helix DNA-binding domain"/>
    <property type="match status" value="1"/>
</dbReference>
<keyword evidence="3" id="KW-1185">Reference proteome</keyword>
<evidence type="ECO:0000313" key="3">
    <source>
        <dbReference type="Proteomes" id="UP000540656"/>
    </source>
</evidence>
<feature type="domain" description="Metallo-beta-lactamase" evidence="1">
    <location>
        <begin position="30"/>
        <end position="242"/>
    </location>
</feature>
<dbReference type="SMART" id="SM00849">
    <property type="entry name" value="Lactamase_B"/>
    <property type="match status" value="1"/>
</dbReference>
<dbReference type="GO" id="GO:0016787">
    <property type="term" value="F:hydrolase activity"/>
    <property type="evidence" value="ECO:0007669"/>
    <property type="project" value="UniProtKB-KW"/>
</dbReference>
<accession>A0A7Y9S2M4</accession>
<dbReference type="RefSeq" id="WP_179502058.1">
    <property type="nucleotide sequence ID" value="NZ_JACCAA010000001.1"/>
</dbReference>
<evidence type="ECO:0000313" key="2">
    <source>
        <dbReference type="EMBL" id="NYG58953.1"/>
    </source>
</evidence>
<dbReference type="EMBL" id="JACCAA010000001">
    <property type="protein sequence ID" value="NYG58953.1"/>
    <property type="molecule type" value="Genomic_DNA"/>
</dbReference>
<dbReference type="AlphaFoldDB" id="A0A7Y9S2M4"/>
<dbReference type="PANTHER" id="PTHR23131">
    <property type="entry name" value="ENDORIBONUCLEASE LACTB2"/>
    <property type="match status" value="1"/>
</dbReference>
<dbReference type="InterPro" id="IPR036388">
    <property type="entry name" value="WH-like_DNA-bd_sf"/>
</dbReference>
<dbReference type="InterPro" id="IPR050662">
    <property type="entry name" value="Sec-metab_biosynth-thioest"/>
</dbReference>
<dbReference type="InterPro" id="IPR001279">
    <property type="entry name" value="Metallo-B-lactamas"/>
</dbReference>
<comment type="caution">
    <text evidence="2">The sequence shown here is derived from an EMBL/GenBank/DDBJ whole genome shotgun (WGS) entry which is preliminary data.</text>
</comment>
<proteinExistence type="predicted"/>
<gene>
    <name evidence="2" type="ORF">BJ980_001876</name>
</gene>
<protein>
    <submittedName>
        <fullName evidence="2">Glyoxylase-like metal-dependent hydrolase (Beta-lactamase superfamily II)</fullName>
    </submittedName>
</protein>
<organism evidence="2 3">
    <name type="scientific">Nocardioides daedukensis</name>
    <dbReference type="NCBI Taxonomy" id="634462"/>
    <lineage>
        <taxon>Bacteria</taxon>
        <taxon>Bacillati</taxon>
        <taxon>Actinomycetota</taxon>
        <taxon>Actinomycetes</taxon>
        <taxon>Propionibacteriales</taxon>
        <taxon>Nocardioidaceae</taxon>
        <taxon>Nocardioides</taxon>
    </lineage>
</organism>
<sequence length="336" mass="36851">MNDWTEPGTFEVAPGVHRIPLPLPMDGLRAVNVYAIETDEGLTLIDGGWAIEEARTLLETSLASIEKKVSDITSFLVTHVHRDHYTQAAVISREFGSHVSLGIGDKPTLDLIHDPHTAEDPHIPMLRLAGAAQLAREWGDYTKDATPDLSLWDYPDTWLEGDHQVAVGERTIDAVSTPGHTQGHFVFADLADQLLFAGDHVLPTITPSIGFEPVLADQPLIDFLDSLAKVRAMPDLRLLPAHGAVTESSHARVDELIAFHDQRLDLCRAVIAKNPGTSHDVANQLPWTKRGRAFAELDLFNSALATLETRAHVELLVARGEMTRTLVDGAWIYATA</sequence>
<dbReference type="SUPFAM" id="SSF56281">
    <property type="entry name" value="Metallo-hydrolase/oxidoreductase"/>
    <property type="match status" value="1"/>
</dbReference>
<dbReference type="Proteomes" id="UP000540656">
    <property type="component" value="Unassembled WGS sequence"/>
</dbReference>
<evidence type="ECO:0000259" key="1">
    <source>
        <dbReference type="SMART" id="SM00849"/>
    </source>
</evidence>
<dbReference type="Pfam" id="PF00753">
    <property type="entry name" value="Lactamase_B"/>
    <property type="match status" value="1"/>
</dbReference>